<dbReference type="SUPFAM" id="SSF50939">
    <property type="entry name" value="Sialidases"/>
    <property type="match status" value="1"/>
</dbReference>
<dbReference type="InterPro" id="IPR044081">
    <property type="entry name" value="DUF5776"/>
</dbReference>
<proteinExistence type="predicted"/>
<dbReference type="EMBL" id="AGRJ01000228">
    <property type="protein sequence ID" value="EHO49149.1"/>
    <property type="molecule type" value="Genomic_DNA"/>
</dbReference>
<gene>
    <name evidence="3" type="ORF">HMPREF9104_02654</name>
</gene>
<dbReference type="AlphaFoldDB" id="H1LJ62"/>
<evidence type="ECO:0000313" key="3">
    <source>
        <dbReference type="EMBL" id="EHO49149.1"/>
    </source>
</evidence>
<dbReference type="Pfam" id="PF19087">
    <property type="entry name" value="DUF5776"/>
    <property type="match status" value="2"/>
</dbReference>
<dbReference type="Gene3D" id="2.120.10.10">
    <property type="match status" value="1"/>
</dbReference>
<dbReference type="STRING" id="797516.HMPREF9104_02654"/>
<comment type="caution">
    <text evidence="3">The sequence shown here is derived from an EMBL/GenBank/DDBJ whole genome shotgun (WGS) entry which is preliminary data.</text>
</comment>
<sequence>MVCYYSDQKVKPQTIDHRTSSDGIHWSDEKEDANIGGMPVVAQMANGKYIMSYEGYRSITNNDPNQATGITTWVKYSDNGLDWDATNPGTKIAGTKGSPYVTVLNDGTIVLNSTAENIYVNKDNGNGAWTSVDTPMGGGYSRSLAALPNNQILIVCGGPMGATPYKTDGNTVIKTNSDRTLTSMVYDLPAQYHRATVQFANQPTSLAAGKTANFTVKLSDGSAADFDITTDDAQDVTVEKQADGSYQLKVNSNFVGQKDVTVTATKKDDASFSANFKVSITGQAAPTPDNNNSTNTGTTGTITTPSSSSQATTTEPSTTQPTTTSQPAATKKFKQFKVYAKTGIRVYKGVDFKHVVKSYAKHSRTNAKTFIITGKAYSKNGALRYKTAAGYITANSKYVAKLYYQTAPKKVTVLAKAGTYEYTKPTFSKANRSTHLKKGTIVKVKKLVKQGSLSKFVLTNGHYLTANKKLIIAQP</sequence>
<dbReference type="HOGENOM" id="CLU_574640_0_0_9"/>
<name>H1LJ62_9LACO</name>
<evidence type="ECO:0000259" key="2">
    <source>
        <dbReference type="Pfam" id="PF19087"/>
    </source>
</evidence>
<dbReference type="Proteomes" id="UP000005025">
    <property type="component" value="Unassembled WGS sequence"/>
</dbReference>
<feature type="region of interest" description="Disordered" evidence="1">
    <location>
        <begin position="282"/>
        <end position="327"/>
    </location>
</feature>
<evidence type="ECO:0000313" key="4">
    <source>
        <dbReference type="Proteomes" id="UP000005025"/>
    </source>
</evidence>
<dbReference type="InterPro" id="IPR036278">
    <property type="entry name" value="Sialidase_sf"/>
</dbReference>
<reference evidence="3 4" key="1">
    <citation type="submission" date="2011-09" db="EMBL/GenBank/DDBJ databases">
        <authorList>
            <person name="Weinstock G."/>
            <person name="Sodergren E."/>
            <person name="Clifton S."/>
            <person name="Fulton L."/>
            <person name="Fulton B."/>
            <person name="Courtney L."/>
            <person name="Fronick C."/>
            <person name="Harrison M."/>
            <person name="Strong C."/>
            <person name="Farmer C."/>
            <person name="Delahaunty K."/>
            <person name="Markovic C."/>
            <person name="Hall O."/>
            <person name="Minx P."/>
            <person name="Tomlinson C."/>
            <person name="Mitreva M."/>
            <person name="Hou S."/>
            <person name="Chen J."/>
            <person name="Wollam A."/>
            <person name="Pepin K.H."/>
            <person name="Johnson M."/>
            <person name="Bhonagiri V."/>
            <person name="Zhang X."/>
            <person name="Suruliraj S."/>
            <person name="Warren W."/>
            <person name="Chinwalla A."/>
            <person name="Mardis E.R."/>
            <person name="Wilson R.K."/>
        </authorList>
    </citation>
    <scope>NUCLEOTIDE SEQUENCE [LARGE SCALE GENOMIC DNA]</scope>
    <source>
        <strain evidence="3 4">F0435</strain>
    </source>
</reference>
<feature type="compositionally biased region" description="Low complexity" evidence="1">
    <location>
        <begin position="286"/>
        <end position="327"/>
    </location>
</feature>
<protein>
    <recommendedName>
        <fullName evidence="2">DUF5776 domain-containing protein</fullName>
    </recommendedName>
</protein>
<feature type="domain" description="DUF5776" evidence="2">
    <location>
        <begin position="403"/>
        <end position="471"/>
    </location>
</feature>
<evidence type="ECO:0000256" key="1">
    <source>
        <dbReference type="SAM" id="MobiDB-lite"/>
    </source>
</evidence>
<accession>H1LJ62</accession>
<dbReference type="PANTHER" id="PTHR38792">
    <property type="entry name" value="BNR/ASP-BOX REPEAT DOMAIN PROTEIN (AFU_ORTHOLOGUE AFUA_7G06430)-RELATED"/>
    <property type="match status" value="1"/>
</dbReference>
<feature type="domain" description="DUF5776" evidence="2">
    <location>
        <begin position="330"/>
        <end position="399"/>
    </location>
</feature>
<dbReference type="PATRIC" id="fig|797516.3.peg.2385"/>
<organism evidence="3 4">
    <name type="scientific">Lentilactobacillus kisonensis F0435</name>
    <dbReference type="NCBI Taxonomy" id="797516"/>
    <lineage>
        <taxon>Bacteria</taxon>
        <taxon>Bacillati</taxon>
        <taxon>Bacillota</taxon>
        <taxon>Bacilli</taxon>
        <taxon>Lactobacillales</taxon>
        <taxon>Lactobacillaceae</taxon>
        <taxon>Lentilactobacillus</taxon>
    </lineage>
</organism>
<dbReference type="PANTHER" id="PTHR38792:SF3">
    <property type="entry name" value="BNR_ASP-BOX REPEAT DOMAIN PROTEIN (AFU_ORTHOLOGUE AFUA_7G06430)-RELATED"/>
    <property type="match status" value="1"/>
</dbReference>